<comment type="caution">
    <text evidence="8">The sequence shown here is derived from an EMBL/GenBank/DDBJ whole genome shotgun (WGS) entry which is preliminary data.</text>
</comment>
<evidence type="ECO:0000256" key="2">
    <source>
        <dbReference type="ARBA" id="ARBA00012400"/>
    </source>
</evidence>
<dbReference type="InterPro" id="IPR036291">
    <property type="entry name" value="NAD(P)-bd_dom_sf"/>
</dbReference>
<dbReference type="SUPFAM" id="SSF75615">
    <property type="entry name" value="Siroheme synthase middle domains-like"/>
    <property type="match status" value="1"/>
</dbReference>
<dbReference type="InterPro" id="IPR028161">
    <property type="entry name" value="Met8-like"/>
</dbReference>
<comment type="pathway">
    <text evidence="1">Porphyrin-containing compound metabolism; siroheme biosynthesis; sirohydrochlorin from precorrin-2: step 1/1.</text>
</comment>
<evidence type="ECO:0000256" key="5">
    <source>
        <dbReference type="ARBA" id="ARBA00023244"/>
    </source>
</evidence>
<name>A0A937F6G5_9BACT</name>
<proteinExistence type="predicted"/>
<evidence type="ECO:0000313" key="9">
    <source>
        <dbReference type="Proteomes" id="UP000659388"/>
    </source>
</evidence>
<evidence type="ECO:0000256" key="6">
    <source>
        <dbReference type="ARBA" id="ARBA00047561"/>
    </source>
</evidence>
<dbReference type="Gene3D" id="3.30.160.110">
    <property type="entry name" value="Siroheme synthase, domain 2"/>
    <property type="match status" value="1"/>
</dbReference>
<gene>
    <name evidence="8" type="ORF">JL102_10835</name>
</gene>
<dbReference type="GO" id="GO:0019354">
    <property type="term" value="P:siroheme biosynthetic process"/>
    <property type="evidence" value="ECO:0007669"/>
    <property type="project" value="InterPro"/>
</dbReference>
<dbReference type="SUPFAM" id="SSF51735">
    <property type="entry name" value="NAD(P)-binding Rossmann-fold domains"/>
    <property type="match status" value="1"/>
</dbReference>
<dbReference type="InterPro" id="IPR006367">
    <property type="entry name" value="Sirohaem_synthase_N"/>
</dbReference>
<dbReference type="NCBIfam" id="TIGR01470">
    <property type="entry name" value="cysG_Nterm"/>
    <property type="match status" value="1"/>
</dbReference>
<dbReference type="RefSeq" id="WP_202244417.1">
    <property type="nucleotide sequence ID" value="NZ_JAESIY010000005.1"/>
</dbReference>
<comment type="catalytic activity">
    <reaction evidence="6">
        <text>precorrin-2 + NAD(+) = sirohydrochlorin + NADH + 2 H(+)</text>
        <dbReference type="Rhea" id="RHEA:15613"/>
        <dbReference type="ChEBI" id="CHEBI:15378"/>
        <dbReference type="ChEBI" id="CHEBI:57540"/>
        <dbReference type="ChEBI" id="CHEBI:57945"/>
        <dbReference type="ChEBI" id="CHEBI:58351"/>
        <dbReference type="ChEBI" id="CHEBI:58827"/>
        <dbReference type="EC" id="1.3.1.76"/>
    </reaction>
</comment>
<dbReference type="InterPro" id="IPR028281">
    <property type="entry name" value="Sirohaem_synthase_central"/>
</dbReference>
<accession>A0A937F6G5</accession>
<keyword evidence="5" id="KW-0627">Porphyrin biosynthesis</keyword>
<keyword evidence="3" id="KW-0560">Oxidoreductase</keyword>
<dbReference type="GO" id="GO:0004325">
    <property type="term" value="F:ferrochelatase activity"/>
    <property type="evidence" value="ECO:0007669"/>
    <property type="project" value="InterPro"/>
</dbReference>
<dbReference type="Pfam" id="PF14824">
    <property type="entry name" value="Sirohm_synth_M"/>
    <property type="match status" value="1"/>
</dbReference>
<evidence type="ECO:0000313" key="8">
    <source>
        <dbReference type="EMBL" id="MBL3656630.1"/>
    </source>
</evidence>
<evidence type="ECO:0000256" key="3">
    <source>
        <dbReference type="ARBA" id="ARBA00023002"/>
    </source>
</evidence>
<evidence type="ECO:0000256" key="4">
    <source>
        <dbReference type="ARBA" id="ARBA00023027"/>
    </source>
</evidence>
<protein>
    <recommendedName>
        <fullName evidence="2">precorrin-2 dehydrogenase</fullName>
        <ecNumber evidence="2">1.3.1.76</ecNumber>
    </recommendedName>
</protein>
<evidence type="ECO:0000256" key="1">
    <source>
        <dbReference type="ARBA" id="ARBA00005010"/>
    </source>
</evidence>
<dbReference type="AlphaFoldDB" id="A0A937F6G5"/>
<keyword evidence="4" id="KW-0520">NAD</keyword>
<keyword evidence="9" id="KW-1185">Reference proteome</keyword>
<organism evidence="8 9">
    <name type="scientific">Fulvivirga sediminis</name>
    <dbReference type="NCBI Taxonomy" id="2803949"/>
    <lineage>
        <taxon>Bacteria</taxon>
        <taxon>Pseudomonadati</taxon>
        <taxon>Bacteroidota</taxon>
        <taxon>Cytophagia</taxon>
        <taxon>Cytophagales</taxon>
        <taxon>Fulvivirgaceae</taxon>
        <taxon>Fulvivirga</taxon>
    </lineage>
</organism>
<dbReference type="Proteomes" id="UP000659388">
    <property type="component" value="Unassembled WGS sequence"/>
</dbReference>
<dbReference type="EMBL" id="JAESIY010000005">
    <property type="protein sequence ID" value="MBL3656630.1"/>
    <property type="molecule type" value="Genomic_DNA"/>
</dbReference>
<reference evidence="8" key="1">
    <citation type="submission" date="2021-01" db="EMBL/GenBank/DDBJ databases">
        <title>Fulvivirga kasyanovii gen. nov., sp nov., a novel member of the phylum Bacteroidetes isolated from seawater in a mussel farm.</title>
        <authorList>
            <person name="Zhao L.-H."/>
            <person name="Wang Z.-J."/>
        </authorList>
    </citation>
    <scope>NUCLEOTIDE SEQUENCE</scope>
    <source>
        <strain evidence="8">2943</strain>
    </source>
</reference>
<dbReference type="Pfam" id="PF13241">
    <property type="entry name" value="NAD_binding_7"/>
    <property type="match status" value="1"/>
</dbReference>
<dbReference type="GO" id="GO:0043115">
    <property type="term" value="F:precorrin-2 dehydrogenase activity"/>
    <property type="evidence" value="ECO:0007669"/>
    <property type="project" value="UniProtKB-EC"/>
</dbReference>
<evidence type="ECO:0000259" key="7">
    <source>
        <dbReference type="Pfam" id="PF14824"/>
    </source>
</evidence>
<dbReference type="Gene3D" id="3.40.50.720">
    <property type="entry name" value="NAD(P)-binding Rossmann-like Domain"/>
    <property type="match status" value="1"/>
</dbReference>
<feature type="domain" description="Siroheme synthase central" evidence="7">
    <location>
        <begin position="127"/>
        <end position="151"/>
    </location>
</feature>
<dbReference type="EC" id="1.3.1.76" evidence="2"/>
<sequence length="198" mass="22174">MSRNQLFPIFLKIDKIRTLLVGGGAVGLEKLEALLKNNPEAWVKLVATDISDEIKEIAKSKENIELVERPFKPQDLEGDIQLLILATDIRETNKEIYQLAKQKGILTNVADTPDLCDFYLGSTVTKGDLKVGISTNGKSPTFAKRFREVLEEILPEETDSLIQNLHGIRNKLNVGFAEKVKILNERTKELVSSRGSEK</sequence>
<dbReference type="PANTHER" id="PTHR35330:SF1">
    <property type="entry name" value="SIROHEME BIOSYNTHESIS PROTEIN MET8"/>
    <property type="match status" value="1"/>
</dbReference>
<dbReference type="PANTHER" id="PTHR35330">
    <property type="entry name" value="SIROHEME BIOSYNTHESIS PROTEIN MET8"/>
    <property type="match status" value="1"/>
</dbReference>